<dbReference type="GO" id="GO:0000155">
    <property type="term" value="F:phosphorelay sensor kinase activity"/>
    <property type="evidence" value="ECO:0007669"/>
    <property type="project" value="InterPro"/>
</dbReference>
<dbReference type="EMBL" id="JAXHPL010000006">
    <property type="protein sequence ID" value="MDY6486030.1"/>
    <property type="molecule type" value="Genomic_DNA"/>
</dbReference>
<dbReference type="InterPro" id="IPR035965">
    <property type="entry name" value="PAS-like_dom_sf"/>
</dbReference>
<evidence type="ECO:0000256" key="4">
    <source>
        <dbReference type="ARBA" id="ARBA00022679"/>
    </source>
</evidence>
<dbReference type="AlphaFoldDB" id="A0A6L6GFR0"/>
<evidence type="ECO:0000256" key="14">
    <source>
        <dbReference type="ARBA" id="ARBA00043094"/>
    </source>
</evidence>
<evidence type="ECO:0000256" key="6">
    <source>
        <dbReference type="ARBA" id="ARBA00022777"/>
    </source>
</evidence>
<comment type="caution">
    <text evidence="19">The sequence shown here is derived from an EMBL/GenBank/DDBJ whole genome shotgun (WGS) entry which is preliminary data.</text>
</comment>
<evidence type="ECO:0000256" key="1">
    <source>
        <dbReference type="ARBA" id="ARBA00000085"/>
    </source>
</evidence>
<dbReference type="Proteomes" id="UP001278995">
    <property type="component" value="Unassembled WGS sequence"/>
</dbReference>
<dbReference type="Proteomes" id="UP001284094">
    <property type="component" value="Unassembled WGS sequence"/>
</dbReference>
<evidence type="ECO:0000256" key="9">
    <source>
        <dbReference type="ARBA" id="ARBA00023012"/>
    </source>
</evidence>
<keyword evidence="10" id="KW-0535">Nitrogen fixation</keyword>
<evidence type="ECO:0000256" key="7">
    <source>
        <dbReference type="ARBA" id="ARBA00022801"/>
    </source>
</evidence>
<dbReference type="InterPro" id="IPR005467">
    <property type="entry name" value="His_kinase_dom"/>
</dbReference>
<dbReference type="InterPro" id="IPR036097">
    <property type="entry name" value="HisK_dim/P_sf"/>
</dbReference>
<proteinExistence type="predicted"/>
<keyword evidence="6" id="KW-0418">Kinase</keyword>
<dbReference type="PANTHER" id="PTHR43065">
    <property type="entry name" value="SENSOR HISTIDINE KINASE"/>
    <property type="match status" value="1"/>
</dbReference>
<keyword evidence="8" id="KW-0067">ATP-binding</keyword>
<evidence type="ECO:0000259" key="16">
    <source>
        <dbReference type="PROSITE" id="PS50112"/>
    </source>
</evidence>
<evidence type="ECO:0000259" key="15">
    <source>
        <dbReference type="PROSITE" id="PS50109"/>
    </source>
</evidence>
<dbReference type="GeneID" id="86888989"/>
<reference evidence="18" key="3">
    <citation type="submission" date="2023-11" db="EMBL/GenBank/DDBJ databases">
        <authorList>
            <person name="Kyselkova M."/>
            <person name="Xanthopoulou K."/>
            <person name="Shestivska V."/>
            <person name="Spanelova P."/>
            <person name="Maixnerova M."/>
            <person name="Higgins P.G."/>
            <person name="Nemec A."/>
        </authorList>
    </citation>
    <scope>NUCLEOTIDE SEQUENCE</scope>
    <source>
        <strain evidence="18">ANC 7225</strain>
    </source>
</reference>
<dbReference type="PRINTS" id="PR00344">
    <property type="entry name" value="BCTRLSENSOR"/>
</dbReference>
<dbReference type="InterPro" id="IPR004358">
    <property type="entry name" value="Sig_transdc_His_kin-like_C"/>
</dbReference>
<evidence type="ECO:0000256" key="13">
    <source>
        <dbReference type="ARBA" id="ARBA00042313"/>
    </source>
</evidence>
<keyword evidence="5" id="KW-0547">Nucleotide-binding</keyword>
<evidence type="ECO:0000256" key="10">
    <source>
        <dbReference type="ARBA" id="ARBA00023231"/>
    </source>
</evidence>
<organism evidence="19 20">
    <name type="scientific">Acinetobacter faecalis</name>
    <dbReference type="NCBI Taxonomy" id="2665161"/>
    <lineage>
        <taxon>Bacteria</taxon>
        <taxon>Pseudomonadati</taxon>
        <taxon>Pseudomonadota</taxon>
        <taxon>Gammaproteobacteria</taxon>
        <taxon>Moraxellales</taxon>
        <taxon>Moraxellaceae</taxon>
        <taxon>Acinetobacter</taxon>
    </lineage>
</organism>
<evidence type="ECO:0000313" key="20">
    <source>
        <dbReference type="Proteomes" id="UP000473854"/>
    </source>
</evidence>
<dbReference type="PROSITE" id="PS50109">
    <property type="entry name" value="HIS_KIN"/>
    <property type="match status" value="1"/>
</dbReference>
<dbReference type="Pfam" id="PF00989">
    <property type="entry name" value="PAS"/>
    <property type="match status" value="1"/>
</dbReference>
<evidence type="ECO:0000313" key="21">
    <source>
        <dbReference type="Proteomes" id="UP001278995"/>
    </source>
</evidence>
<reference evidence="18 22" key="4">
    <citation type="journal article" date="2024" name="Syst. Appl. Microbiol.">
        <title>Evidence for the occurrence of Acinetobacter faecalis in cattle feces and its emended description.</title>
        <authorList>
            <person name="Kyselkova M."/>
            <person name="Xanthopoulou K."/>
            <person name="Shestivska V."/>
            <person name="Spanelova P."/>
            <person name="Maixnerova M."/>
            <person name="Higgins P.G."/>
            <person name="Nemec A."/>
        </authorList>
    </citation>
    <scope>NUCLEOTIDE SEQUENCE [LARGE SCALE GENOMIC DNA]</scope>
    <source>
        <strain evidence="18 22">ANC 7225</strain>
    </source>
</reference>
<dbReference type="Gene3D" id="3.30.450.20">
    <property type="entry name" value="PAS domain"/>
    <property type="match status" value="1"/>
</dbReference>
<keyword evidence="22" id="KW-1185">Reference proteome</keyword>
<dbReference type="PROSITE" id="PS50112">
    <property type="entry name" value="PAS"/>
    <property type="match status" value="1"/>
</dbReference>
<reference evidence="17 21" key="2">
    <citation type="submission" date="2023-11" db="EMBL/GenBank/DDBJ databases">
        <title>The common occurrence of Acinetobacte faecalis in cattle feces and its emended description.</title>
        <authorList>
            <person name="Kyselkova M."/>
            <person name="Xanthopoulou K."/>
            <person name="Shestivska V."/>
            <person name="Spanelova P."/>
            <person name="Maixnerova M."/>
            <person name="Higgins P.G."/>
            <person name="Nemec A."/>
        </authorList>
    </citation>
    <scope>NUCLEOTIDE SEQUENCE [LARGE SCALE GENOMIC DNA]</scope>
    <source>
        <strain evidence="17 21">ANC 7483</strain>
    </source>
</reference>
<dbReference type="InterPro" id="IPR013767">
    <property type="entry name" value="PAS_fold"/>
</dbReference>
<evidence type="ECO:0000256" key="8">
    <source>
        <dbReference type="ARBA" id="ARBA00022840"/>
    </source>
</evidence>
<protein>
    <recommendedName>
        <fullName evidence="12">Sensory histidine kinase/phosphatase NtrB</fullName>
        <ecNumber evidence="2">2.7.13.3</ecNumber>
    </recommendedName>
    <alternativeName>
        <fullName evidence="13">Nitrogen regulation protein NR(II)</fullName>
    </alternativeName>
    <alternativeName>
        <fullName evidence="14">Nitrogen regulator II</fullName>
    </alternativeName>
</protein>
<dbReference type="GO" id="GO:0005524">
    <property type="term" value="F:ATP binding"/>
    <property type="evidence" value="ECO:0007669"/>
    <property type="project" value="UniProtKB-KW"/>
</dbReference>
<comment type="catalytic activity">
    <reaction evidence="1">
        <text>ATP + protein L-histidine = ADP + protein N-phospho-L-histidine.</text>
        <dbReference type="EC" id="2.7.13.3"/>
    </reaction>
</comment>
<dbReference type="GO" id="GO:0016787">
    <property type="term" value="F:hydrolase activity"/>
    <property type="evidence" value="ECO:0007669"/>
    <property type="project" value="UniProtKB-KW"/>
</dbReference>
<dbReference type="Pfam" id="PF02518">
    <property type="entry name" value="HATPase_c"/>
    <property type="match status" value="1"/>
</dbReference>
<keyword evidence="9" id="KW-0902">Two-component regulatory system</keyword>
<dbReference type="SMART" id="SM00388">
    <property type="entry name" value="HisKA"/>
    <property type="match status" value="1"/>
</dbReference>
<dbReference type="GO" id="GO:0006355">
    <property type="term" value="P:regulation of DNA-templated transcription"/>
    <property type="evidence" value="ECO:0007669"/>
    <property type="project" value="InterPro"/>
</dbReference>
<comment type="function">
    <text evidence="11">Member of the two-component regulatory system NtrB/NtrC, which controls expression of the nitrogen-regulated (ntr) genes in response to nitrogen limitation. Under conditions of nitrogen limitation, NtrB autophosphorylates and transfers the phosphoryl group to NtrC. In the presence of nitrogen, acts as a phosphatase that dephosphorylates and inactivates NtrC.</text>
</comment>
<dbReference type="SMART" id="SM00091">
    <property type="entry name" value="PAS"/>
    <property type="match status" value="1"/>
</dbReference>
<evidence type="ECO:0000256" key="3">
    <source>
        <dbReference type="ARBA" id="ARBA00022553"/>
    </source>
</evidence>
<evidence type="ECO:0000313" key="22">
    <source>
        <dbReference type="Proteomes" id="UP001284094"/>
    </source>
</evidence>
<feature type="domain" description="PAS" evidence="16">
    <location>
        <begin position="5"/>
        <end position="76"/>
    </location>
</feature>
<keyword evidence="7" id="KW-0378">Hydrolase</keyword>
<dbReference type="EMBL" id="JAXHPO010000001">
    <property type="protein sequence ID" value="MDY6549225.1"/>
    <property type="molecule type" value="Genomic_DNA"/>
</dbReference>
<dbReference type="Gene3D" id="3.30.565.10">
    <property type="entry name" value="Histidine kinase-like ATPase, C-terminal domain"/>
    <property type="match status" value="1"/>
</dbReference>
<dbReference type="RefSeq" id="WP_154772931.1">
    <property type="nucleotide sequence ID" value="NZ_JAXHPE010000004.1"/>
</dbReference>
<feature type="domain" description="Histidine kinase" evidence="15">
    <location>
        <begin position="144"/>
        <end position="364"/>
    </location>
</feature>
<dbReference type="SUPFAM" id="SSF55874">
    <property type="entry name" value="ATPase domain of HSP90 chaperone/DNA topoisomerase II/histidine kinase"/>
    <property type="match status" value="1"/>
</dbReference>
<evidence type="ECO:0000256" key="2">
    <source>
        <dbReference type="ARBA" id="ARBA00012438"/>
    </source>
</evidence>
<evidence type="ECO:0000313" key="17">
    <source>
        <dbReference type="EMBL" id="MDY6486030.1"/>
    </source>
</evidence>
<dbReference type="Proteomes" id="UP000473854">
    <property type="component" value="Unassembled WGS sequence"/>
</dbReference>
<dbReference type="NCBIfam" id="NF008293">
    <property type="entry name" value="PRK11073.1"/>
    <property type="match status" value="1"/>
</dbReference>
<dbReference type="PANTHER" id="PTHR43065:SF16">
    <property type="entry name" value="SENSORY HISTIDINE KINASE_PHOSPHATASE NTRB"/>
    <property type="match status" value="1"/>
</dbReference>
<evidence type="ECO:0000313" key="18">
    <source>
        <dbReference type="EMBL" id="MDY6549225.1"/>
    </source>
</evidence>
<keyword evidence="4" id="KW-0808">Transferase</keyword>
<dbReference type="InterPro" id="IPR003594">
    <property type="entry name" value="HATPase_dom"/>
</dbReference>
<evidence type="ECO:0000256" key="12">
    <source>
        <dbReference type="ARBA" id="ARBA00039567"/>
    </source>
</evidence>
<dbReference type="CDD" id="cd00082">
    <property type="entry name" value="HisKA"/>
    <property type="match status" value="1"/>
</dbReference>
<gene>
    <name evidence="17" type="primary">glnL</name>
    <name evidence="19" type="ORF">GIX10_07800</name>
    <name evidence="18" type="ORF">SKM48_00340</name>
    <name evidence="17" type="ORF">SKM51_02205</name>
</gene>
<dbReference type="Gene3D" id="1.10.287.130">
    <property type="match status" value="1"/>
</dbReference>
<dbReference type="InterPro" id="IPR003661">
    <property type="entry name" value="HisK_dim/P_dom"/>
</dbReference>
<sequence length="369" mass="41735">MDQDSTIDYRLLVDNLATAILLVDSNLNIFYLNSSCEALFDISLLRAVGQPVLNLLHVPSDEFNTEEALNNSMRTGQPYTRREATISVNFKDIHVDYSVSQLNYAKSYHPLLLIELNPIDRMLKISKEENLIQQHQVARQLIRGVAHEIKNPLAGIRGATQLLARSLNDPQYAEFTDIIINEVDRLRTLADSMLGSRLLPSYELTNVHEPLERVRSLIANQTKKKIKITRDYDLSLPEVFADRDQLIQVMLNIGANAVQAITENKEFFVDHQPELIFRTRIQRLVTINSVLNRSAVRIDIEDNGPGVPEDILESVFYPLVTGRAKGTGLGLSIAQNIMHQHNGMIECQSVPGKTIFSLYLPWESNHVAK</sequence>
<dbReference type="EMBL" id="WLYL01000020">
    <property type="protein sequence ID" value="MTD11329.1"/>
    <property type="molecule type" value="Genomic_DNA"/>
</dbReference>
<name>A0A6L6GFR0_9GAMM</name>
<dbReference type="SUPFAM" id="SSF55785">
    <property type="entry name" value="PYP-like sensor domain (PAS domain)"/>
    <property type="match status" value="1"/>
</dbReference>
<reference evidence="19 20" key="1">
    <citation type="submission" date="2019-11" db="EMBL/GenBank/DDBJ databases">
        <authorList>
            <person name="An D."/>
        </authorList>
    </citation>
    <scope>NUCLEOTIDE SEQUENCE [LARGE SCALE GENOMIC DNA]</scope>
    <source>
        <strain evidence="19 20">YIM 103518</strain>
    </source>
</reference>
<dbReference type="InterPro" id="IPR036890">
    <property type="entry name" value="HATPase_C_sf"/>
</dbReference>
<dbReference type="SUPFAM" id="SSF47384">
    <property type="entry name" value="Homodimeric domain of signal transducing histidine kinase"/>
    <property type="match status" value="1"/>
</dbReference>
<evidence type="ECO:0000313" key="19">
    <source>
        <dbReference type="EMBL" id="MTD11329.1"/>
    </source>
</evidence>
<dbReference type="Pfam" id="PF00512">
    <property type="entry name" value="HisKA"/>
    <property type="match status" value="1"/>
</dbReference>
<accession>A0A6L6GFR0</accession>
<dbReference type="SMART" id="SM00387">
    <property type="entry name" value="HATPase_c"/>
    <property type="match status" value="1"/>
</dbReference>
<keyword evidence="3" id="KW-0597">Phosphoprotein</keyword>
<evidence type="ECO:0000256" key="11">
    <source>
        <dbReference type="ARBA" id="ARBA00037696"/>
    </source>
</evidence>
<dbReference type="InterPro" id="IPR000014">
    <property type="entry name" value="PAS"/>
</dbReference>
<dbReference type="EC" id="2.7.13.3" evidence="2"/>
<dbReference type="CDD" id="cd00130">
    <property type="entry name" value="PAS"/>
    <property type="match status" value="1"/>
</dbReference>
<evidence type="ECO:0000256" key="5">
    <source>
        <dbReference type="ARBA" id="ARBA00022741"/>
    </source>
</evidence>